<dbReference type="EMBL" id="KL648738">
    <property type="protein sequence ID" value="KEY64454.1"/>
    <property type="molecule type" value="Genomic_DNA"/>
</dbReference>
<feature type="region of interest" description="Disordered" evidence="2">
    <location>
        <begin position="445"/>
        <end position="464"/>
    </location>
</feature>
<dbReference type="InterPro" id="IPR016197">
    <property type="entry name" value="Chromo-like_dom_sf"/>
</dbReference>
<feature type="region of interest" description="Disordered" evidence="2">
    <location>
        <begin position="790"/>
        <end position="813"/>
    </location>
</feature>
<protein>
    <recommendedName>
        <fullName evidence="5">Chromo domain-containing protein</fullName>
    </recommendedName>
</protein>
<feature type="compositionally biased region" description="Basic and acidic residues" evidence="2">
    <location>
        <begin position="1029"/>
        <end position="1050"/>
    </location>
</feature>
<feature type="compositionally biased region" description="Polar residues" evidence="2">
    <location>
        <begin position="790"/>
        <end position="807"/>
    </location>
</feature>
<feature type="compositionally biased region" description="Polar residues" evidence="2">
    <location>
        <begin position="241"/>
        <end position="254"/>
    </location>
</feature>
<comment type="subunit">
    <text evidence="1">Component of the NuA4 histone acetyltransferase complex.</text>
</comment>
<feature type="region of interest" description="Disordered" evidence="2">
    <location>
        <begin position="176"/>
        <end position="225"/>
    </location>
</feature>
<evidence type="ECO:0000256" key="1">
    <source>
        <dbReference type="ARBA" id="ARBA00011353"/>
    </source>
</evidence>
<evidence type="ECO:0000256" key="2">
    <source>
        <dbReference type="SAM" id="MobiDB-lite"/>
    </source>
</evidence>
<feature type="region of interest" description="Disordered" evidence="2">
    <location>
        <begin position="240"/>
        <end position="269"/>
    </location>
</feature>
<feature type="region of interest" description="Disordered" evidence="2">
    <location>
        <begin position="115"/>
        <end position="134"/>
    </location>
</feature>
<dbReference type="AlphaFoldDB" id="A0A084AGM5"/>
<dbReference type="OrthoDB" id="436852at2759"/>
<evidence type="ECO:0008006" key="5">
    <source>
        <dbReference type="Google" id="ProtNLM"/>
    </source>
</evidence>
<feature type="region of interest" description="Disordered" evidence="2">
    <location>
        <begin position="1018"/>
        <end position="1073"/>
    </location>
</feature>
<dbReference type="Proteomes" id="UP000028045">
    <property type="component" value="Unassembled WGS sequence"/>
</dbReference>
<evidence type="ECO:0000313" key="3">
    <source>
        <dbReference type="EMBL" id="KEY64454.1"/>
    </source>
</evidence>
<dbReference type="Gene3D" id="2.40.50.40">
    <property type="match status" value="1"/>
</dbReference>
<feature type="compositionally biased region" description="Basic and acidic residues" evidence="2">
    <location>
        <begin position="212"/>
        <end position="225"/>
    </location>
</feature>
<proteinExistence type="predicted"/>
<gene>
    <name evidence="3" type="ORF">S7711_05272</name>
</gene>
<accession>A0A084AGM5</accession>
<evidence type="ECO:0000313" key="4">
    <source>
        <dbReference type="Proteomes" id="UP000028045"/>
    </source>
</evidence>
<feature type="compositionally biased region" description="Acidic residues" evidence="2">
    <location>
        <begin position="116"/>
        <end position="132"/>
    </location>
</feature>
<organism evidence="3 4">
    <name type="scientific">Stachybotrys chartarum (strain CBS 109288 / IBT 7711)</name>
    <name type="common">Toxic black mold</name>
    <name type="synonym">Stilbospora chartarum</name>
    <dbReference type="NCBI Taxonomy" id="1280523"/>
    <lineage>
        <taxon>Eukaryota</taxon>
        <taxon>Fungi</taxon>
        <taxon>Dikarya</taxon>
        <taxon>Ascomycota</taxon>
        <taxon>Pezizomycotina</taxon>
        <taxon>Sordariomycetes</taxon>
        <taxon>Hypocreomycetidae</taxon>
        <taxon>Hypocreales</taxon>
        <taxon>Stachybotryaceae</taxon>
        <taxon>Stachybotrys</taxon>
    </lineage>
</organism>
<keyword evidence="4" id="KW-1185">Reference proteome</keyword>
<dbReference type="HOGENOM" id="CLU_002208_0_0_1"/>
<name>A0A084AGM5_STACB</name>
<feature type="region of interest" description="Disordered" evidence="2">
    <location>
        <begin position="285"/>
        <end position="312"/>
    </location>
</feature>
<reference evidence="3 4" key="1">
    <citation type="journal article" date="2014" name="BMC Genomics">
        <title>Comparative genome sequencing reveals chemotype-specific gene clusters in the toxigenic black mold Stachybotrys.</title>
        <authorList>
            <person name="Semeiks J."/>
            <person name="Borek D."/>
            <person name="Otwinowski Z."/>
            <person name="Grishin N.V."/>
        </authorList>
    </citation>
    <scope>NUCLEOTIDE SEQUENCE [LARGE SCALE GENOMIC DNA]</scope>
    <source>
        <strain evidence="4">CBS 109288 / IBT 7711</strain>
    </source>
</reference>
<sequence>MDGDQIDNAASTTATLENEIWEVKCILAEKRDLNGTIRFLAEFQGFPLSEADWLPQEELGDDLLAEWDKQKDLQRRGWAKKFKIRTWKTAALNRIQAEAQTTYAESFEQVVKTLDEYSDDSESSEDSEDGSENEIIMPSVGVATQDRHEQLTILPISARNPLGSVPQAPIAGIGNITHNLPADGKKRKVTEGGDVSQPKKRSKVSSPSQTVETHKQKGNDKSLHDTFQKPLRILTQDGIAASSSPGTKSMQSPEKASPDGHGSGNLEVADLSGKVTDGRDAAMQHRPEALRVTQTGDEAPAGTKVRRKKSVHWSDQLIQESESVNAEDSLFVNQDKITSFRGESLLQDIEVVAGGSPAPASSVDDSTPSPNFSKLCRLDQVSGHTVVLEYEGLGNHRDAEWFSSIAESEPLIFTHTCTARDFTRLEVLLPRRPLDGVNPSTLAPILPSRDPWDRKSAQPPLPMDTKNYLGPSYDELMPHRCKETGGDHIFLAFAPGHETEASFISIWLRRSSPKCQIYTSMLPGQWAFFEKQGQGVIIIHEDAIPVIRRFPRFFKILSKRSIAYTFWVFTRAIQPWSAFPSTMPVPCSMGDIRLSPVFKHGLVVLLTPSFLVSQPQQAYNVVKWFWKNFYHELDTPQIGRLFVCHNIDRWLLELTEEKTALRRRISAKAASSGALDRKALSTEAMTAREKTNKILRRLADATTNPVGGPLIYAPKCINGNDEQSLINWFGHWSVAHMDQFRKFVVVGSSDSCSAERLRRQVAFPDYSGATTGHLNATPAPSIDQSQLIETSASTLQSPGASDSSPMHQPNDDPRALTQWLTEQLNLVNRPGNPLRIYRFPVSYWNPDMPFHFGDIWSSFKSYEAWLKFQPPSSDPEVRGSKCNTLLGLFYTLEGKWDPARFDPAVKPFRRPWLAILRPCNLHFYPWTQCELLIWDPSVSTRLRNVSKVGMDHLTEAQRQLAIQTAQLRDQDPDVLPLERVWIGGFGADADVTMNALEKTKEQMRTMYSDIRTHLPVPKGKLSQQGWKLVDPESAKRRSLSPDKNAREARDVSVPSGSTQVVHPPHVPSGRDAGVRSTQCANRLFAKAQEAQARARGSRTPFLYDFPSTETSYRQQDQEGRAFSHIKVAPWESLLKLWKIDDPKEV</sequence>
<dbReference type="SUPFAM" id="SSF54160">
    <property type="entry name" value="Chromo domain-like"/>
    <property type="match status" value="1"/>
</dbReference>